<reference evidence="1 2" key="1">
    <citation type="submission" date="2018-03" db="EMBL/GenBank/DDBJ databases">
        <title>Genomes of Pezizomycetes fungi and the evolution of truffles.</title>
        <authorList>
            <person name="Murat C."/>
            <person name="Payen T."/>
            <person name="Noel B."/>
            <person name="Kuo A."/>
            <person name="Martin F.M."/>
        </authorList>
    </citation>
    <scope>NUCLEOTIDE SEQUENCE [LARGE SCALE GENOMIC DNA]</scope>
    <source>
        <strain evidence="1">091103-1</strain>
    </source>
</reference>
<organism evidence="1 2">
    <name type="scientific">Tuber magnatum</name>
    <name type="common">white Piedmont truffle</name>
    <dbReference type="NCBI Taxonomy" id="42249"/>
    <lineage>
        <taxon>Eukaryota</taxon>
        <taxon>Fungi</taxon>
        <taxon>Dikarya</taxon>
        <taxon>Ascomycota</taxon>
        <taxon>Pezizomycotina</taxon>
        <taxon>Pezizomycetes</taxon>
        <taxon>Pezizales</taxon>
        <taxon>Tuberaceae</taxon>
        <taxon>Tuber</taxon>
    </lineage>
</organism>
<comment type="caution">
    <text evidence="1">The sequence shown here is derived from an EMBL/GenBank/DDBJ whole genome shotgun (WGS) entry which is preliminary data.</text>
</comment>
<protein>
    <submittedName>
        <fullName evidence="1">Uncharacterized protein</fullName>
    </submittedName>
</protein>
<dbReference type="Proteomes" id="UP000246991">
    <property type="component" value="Unassembled WGS sequence"/>
</dbReference>
<keyword evidence="2" id="KW-1185">Reference proteome</keyword>
<dbReference type="EMBL" id="PYWC01000018">
    <property type="protein sequence ID" value="PWW78020.1"/>
    <property type="molecule type" value="Genomic_DNA"/>
</dbReference>
<dbReference type="AlphaFoldDB" id="A0A317SW55"/>
<evidence type="ECO:0000313" key="2">
    <source>
        <dbReference type="Proteomes" id="UP000246991"/>
    </source>
</evidence>
<evidence type="ECO:0000313" key="1">
    <source>
        <dbReference type="EMBL" id="PWW78020.1"/>
    </source>
</evidence>
<sequence length="163" mass="17210">MELGNGSPIPPVFPSCSGSNPPIAITSRHLDSALENISPMHPLPRPRLELEKPITLDGGRPIFLGRPPLGSRLPQVGPHKATLRFIASGESAMDVPFDTSTPFRLCYAQSQADGRVQAERLGRDVGEALGGGERALCDGRRGTGGEFGVDFGAKVGLDGSVPW</sequence>
<accession>A0A317SW55</accession>
<name>A0A317SW55_9PEZI</name>
<gene>
    <name evidence="1" type="ORF">C7212DRAFT_342443</name>
</gene>
<proteinExistence type="predicted"/>